<dbReference type="RefSeq" id="WP_259836442.1">
    <property type="nucleotide sequence ID" value="NZ_JAOAMU010000001.1"/>
</dbReference>
<comment type="caution">
    <text evidence="1">The sequence shown here is derived from an EMBL/GenBank/DDBJ whole genome shotgun (WGS) entry which is preliminary data.</text>
</comment>
<gene>
    <name evidence="1" type="ORF">N0B48_02330</name>
</gene>
<evidence type="ECO:0000313" key="2">
    <source>
        <dbReference type="Proteomes" id="UP001525566"/>
    </source>
</evidence>
<dbReference type="Proteomes" id="UP001525566">
    <property type="component" value="Unassembled WGS sequence"/>
</dbReference>
<evidence type="ECO:0000313" key="1">
    <source>
        <dbReference type="EMBL" id="MCT2560721.1"/>
    </source>
</evidence>
<organism evidence="1 2">
    <name type="scientific">Chryseobacterium herbae</name>
    <dbReference type="NCBI Taxonomy" id="2976476"/>
    <lineage>
        <taxon>Bacteria</taxon>
        <taxon>Pseudomonadati</taxon>
        <taxon>Bacteroidota</taxon>
        <taxon>Flavobacteriia</taxon>
        <taxon>Flavobacteriales</taxon>
        <taxon>Weeksellaceae</taxon>
        <taxon>Chryseobacterium group</taxon>
        <taxon>Chryseobacterium</taxon>
    </lineage>
</organism>
<name>A0ABT2IPH7_9FLAO</name>
<protein>
    <recommendedName>
        <fullName evidence="3">GLPGLI family protein</fullName>
    </recommendedName>
</protein>
<dbReference type="EMBL" id="JAOAMU010000001">
    <property type="protein sequence ID" value="MCT2560721.1"/>
    <property type="molecule type" value="Genomic_DNA"/>
</dbReference>
<keyword evidence="2" id="KW-1185">Reference proteome</keyword>
<evidence type="ECO:0008006" key="3">
    <source>
        <dbReference type="Google" id="ProtNLM"/>
    </source>
</evidence>
<reference evidence="1 2" key="1">
    <citation type="submission" date="2022-09" db="EMBL/GenBank/DDBJ databases">
        <title>Chryseobacterium oleae sp.nov., isolated from the inter-root soil of Pyrola calliantha H. Andr. in Tibet.</title>
        <authorList>
            <person name="Li Z."/>
        </authorList>
    </citation>
    <scope>NUCLEOTIDE SEQUENCE [LARGE SCALE GENOMIC DNA]</scope>
    <source>
        <strain evidence="2">pc1-10</strain>
    </source>
</reference>
<accession>A0ABT2IPH7</accession>
<proteinExistence type="predicted"/>
<sequence>MIKYLFLILSFTFQMGNSQILKPFDNEKCQYFSYKIKGNEAVKFEFLSEQDYNNLKTKKIKLNPIFNLENQNLLTEFKTKFPKVFQDSCATFSFYENNKLRKSKSCNIKFRLVDKKSDYYIFKMSGFEISGFLLFNEKTKISRVTDSFPQILENGKYIASFDNGLDSTTINFYKKSEKSYNEYELSITPRFRIDEYNLYKNPYGNFDVFIAVSSKGLKLIEEGKNGEKYESDENNGCHLKLKISY</sequence>